<accession>A0A0D7AZP1</accession>
<dbReference type="Proteomes" id="UP000054007">
    <property type="component" value="Unassembled WGS sequence"/>
</dbReference>
<keyword evidence="2" id="KW-1185">Reference proteome</keyword>
<evidence type="ECO:0000313" key="2">
    <source>
        <dbReference type="Proteomes" id="UP000054007"/>
    </source>
</evidence>
<dbReference type="AlphaFoldDB" id="A0A0D7AZP1"/>
<sequence>MTRVLRGLLAGDTTYTANEIRVLYRRDSHCDVYNGQGLNQAFLSGHERQIPPHPLARPPSQRLTDIVRPSACPEIGSAFNVFDATGTAGMNFPRETVRAFYIRYRLDDPRVNLEYGAMDVPRPARLGFQARLLAAVWRAHWIKLYSAQEKELGLPLTLVVTRCEGGNLALTIVRSSKNHMSMHITTDLLVAILAMYADAI</sequence>
<organism evidence="1 2">
    <name type="scientific">Cylindrobasidium torrendii FP15055 ss-10</name>
    <dbReference type="NCBI Taxonomy" id="1314674"/>
    <lineage>
        <taxon>Eukaryota</taxon>
        <taxon>Fungi</taxon>
        <taxon>Dikarya</taxon>
        <taxon>Basidiomycota</taxon>
        <taxon>Agaricomycotina</taxon>
        <taxon>Agaricomycetes</taxon>
        <taxon>Agaricomycetidae</taxon>
        <taxon>Agaricales</taxon>
        <taxon>Marasmiineae</taxon>
        <taxon>Physalacriaceae</taxon>
        <taxon>Cylindrobasidium</taxon>
    </lineage>
</organism>
<name>A0A0D7AZP1_9AGAR</name>
<dbReference type="EMBL" id="KN880670">
    <property type="protein sequence ID" value="KIY63833.1"/>
    <property type="molecule type" value="Genomic_DNA"/>
</dbReference>
<protein>
    <submittedName>
        <fullName evidence="1">Uncharacterized protein</fullName>
    </submittedName>
</protein>
<reference evidence="1 2" key="1">
    <citation type="journal article" date="2015" name="Fungal Genet. Biol.">
        <title>Evolution of novel wood decay mechanisms in Agaricales revealed by the genome sequences of Fistulina hepatica and Cylindrobasidium torrendii.</title>
        <authorList>
            <person name="Floudas D."/>
            <person name="Held B.W."/>
            <person name="Riley R."/>
            <person name="Nagy L.G."/>
            <person name="Koehler G."/>
            <person name="Ransdell A.S."/>
            <person name="Younus H."/>
            <person name="Chow J."/>
            <person name="Chiniquy J."/>
            <person name="Lipzen A."/>
            <person name="Tritt A."/>
            <person name="Sun H."/>
            <person name="Haridas S."/>
            <person name="LaButti K."/>
            <person name="Ohm R.A."/>
            <person name="Kues U."/>
            <person name="Blanchette R.A."/>
            <person name="Grigoriev I.V."/>
            <person name="Minto R.E."/>
            <person name="Hibbett D.S."/>
        </authorList>
    </citation>
    <scope>NUCLEOTIDE SEQUENCE [LARGE SCALE GENOMIC DNA]</scope>
    <source>
        <strain evidence="1 2">FP15055 ss-10</strain>
    </source>
</reference>
<evidence type="ECO:0000313" key="1">
    <source>
        <dbReference type="EMBL" id="KIY63833.1"/>
    </source>
</evidence>
<gene>
    <name evidence="1" type="ORF">CYLTODRAFT_413752</name>
</gene>
<proteinExistence type="predicted"/>